<evidence type="ECO:0000313" key="10">
    <source>
        <dbReference type="Proteomes" id="UP000054241"/>
    </source>
</evidence>
<dbReference type="EMBL" id="LMWL01000023">
    <property type="protein sequence ID" value="KUM96121.1"/>
    <property type="molecule type" value="Genomic_DNA"/>
</dbReference>
<proteinExistence type="inferred from homology"/>
<keyword evidence="9" id="KW-0378">Hydrolase</keyword>
<evidence type="ECO:0000256" key="7">
    <source>
        <dbReference type="SAM" id="SignalP"/>
    </source>
</evidence>
<keyword evidence="9" id="KW-0645">Protease</keyword>
<dbReference type="SUPFAM" id="SSF55399">
    <property type="entry name" value="Subtilisin inhibitor"/>
    <property type="match status" value="1"/>
</dbReference>
<sequence length="140" mass="14752">MTYITRATAAAGALLASVGLLAAGPAQAAPRNAFPLPGNWLYLSATPGETQPSNTRGKLLLCDPVPLGFAQAAEACAELAAVDGDIARIPHRKVFCPMIFAPVTVHARGQWNGRPVDYQETYTSKCVMAARTGPVFALDR</sequence>
<feature type="signal peptide" evidence="7">
    <location>
        <begin position="1"/>
        <end position="28"/>
    </location>
</feature>
<dbReference type="Pfam" id="PF00720">
    <property type="entry name" value="SSI"/>
    <property type="match status" value="1"/>
</dbReference>
<comment type="similarity">
    <text evidence="2">Belongs to the protease inhibitor I16 (SSI) family.</text>
</comment>
<evidence type="ECO:0000313" key="9">
    <source>
        <dbReference type="EMBL" id="KUM96121.1"/>
    </source>
</evidence>
<feature type="chain" id="PRO_5007101729" evidence="7">
    <location>
        <begin position="29"/>
        <end position="140"/>
    </location>
</feature>
<dbReference type="RefSeq" id="WP_066997497.1">
    <property type="nucleotide sequence ID" value="NZ_BNDU01000003.1"/>
</dbReference>
<feature type="domain" description="Subtilisin inhibitor" evidence="8">
    <location>
        <begin position="40"/>
        <end position="123"/>
    </location>
</feature>
<keyword evidence="6" id="KW-1015">Disulfide bond</keyword>
<dbReference type="Gene3D" id="3.30.350.10">
    <property type="entry name" value="Subtilisin inhibitor-like"/>
    <property type="match status" value="1"/>
</dbReference>
<keyword evidence="7" id="KW-0732">Signal</keyword>
<dbReference type="OrthoDB" id="4567948at2"/>
<evidence type="ECO:0000256" key="2">
    <source>
        <dbReference type="ARBA" id="ARBA00010472"/>
    </source>
</evidence>
<keyword evidence="3" id="KW-0964">Secreted</keyword>
<name>A0A101NNB7_9ACTN</name>
<evidence type="ECO:0000256" key="4">
    <source>
        <dbReference type="ARBA" id="ARBA00022690"/>
    </source>
</evidence>
<dbReference type="Proteomes" id="UP000054241">
    <property type="component" value="Unassembled WGS sequence"/>
</dbReference>
<dbReference type="STRING" id="67285.AQI88_13875"/>
<evidence type="ECO:0000256" key="1">
    <source>
        <dbReference type="ARBA" id="ARBA00004613"/>
    </source>
</evidence>
<protein>
    <submittedName>
        <fullName evidence="9">Serine protease</fullName>
    </submittedName>
</protein>
<organism evidence="9 10">
    <name type="scientific">Streptomyces cellostaticus</name>
    <dbReference type="NCBI Taxonomy" id="67285"/>
    <lineage>
        <taxon>Bacteria</taxon>
        <taxon>Bacillati</taxon>
        <taxon>Actinomycetota</taxon>
        <taxon>Actinomycetes</taxon>
        <taxon>Kitasatosporales</taxon>
        <taxon>Streptomycetaceae</taxon>
        <taxon>Streptomyces</taxon>
    </lineage>
</organism>
<dbReference type="GO" id="GO:0005576">
    <property type="term" value="C:extracellular region"/>
    <property type="evidence" value="ECO:0007669"/>
    <property type="project" value="UniProtKB-SubCell"/>
</dbReference>
<keyword evidence="5" id="KW-0722">Serine protease inhibitor</keyword>
<comment type="caution">
    <text evidence="9">The sequence shown here is derived from an EMBL/GenBank/DDBJ whole genome shotgun (WGS) entry which is preliminary data.</text>
</comment>
<evidence type="ECO:0000259" key="8">
    <source>
        <dbReference type="Pfam" id="PF00720"/>
    </source>
</evidence>
<dbReference type="InterPro" id="IPR023549">
    <property type="entry name" value="Subtilisin_inhibitor"/>
</dbReference>
<dbReference type="GO" id="GO:0004867">
    <property type="term" value="F:serine-type endopeptidase inhibitor activity"/>
    <property type="evidence" value="ECO:0007669"/>
    <property type="project" value="UniProtKB-KW"/>
</dbReference>
<keyword evidence="10" id="KW-1185">Reference proteome</keyword>
<accession>A0A101NNB7</accession>
<evidence type="ECO:0000256" key="5">
    <source>
        <dbReference type="ARBA" id="ARBA00022900"/>
    </source>
</evidence>
<keyword evidence="4" id="KW-0646">Protease inhibitor</keyword>
<evidence type="ECO:0000256" key="3">
    <source>
        <dbReference type="ARBA" id="ARBA00022525"/>
    </source>
</evidence>
<evidence type="ECO:0000256" key="6">
    <source>
        <dbReference type="ARBA" id="ARBA00023157"/>
    </source>
</evidence>
<dbReference type="GO" id="GO:0006508">
    <property type="term" value="P:proteolysis"/>
    <property type="evidence" value="ECO:0007669"/>
    <property type="project" value="UniProtKB-KW"/>
</dbReference>
<dbReference type="AlphaFoldDB" id="A0A101NNB7"/>
<dbReference type="InterPro" id="IPR036819">
    <property type="entry name" value="Subtilisin_inhibitor-like_sf"/>
</dbReference>
<comment type="subcellular location">
    <subcellularLocation>
        <location evidence="1">Secreted</location>
    </subcellularLocation>
</comment>
<gene>
    <name evidence="9" type="ORF">AQI88_13875</name>
</gene>
<reference evidence="9 10" key="1">
    <citation type="submission" date="2015-10" db="EMBL/GenBank/DDBJ databases">
        <title>Draft genome sequence of Streptomyces cellostaticus DSM 40189, type strain for the species Streptomyces cellostaticus.</title>
        <authorList>
            <person name="Ruckert C."/>
            <person name="Winkler A."/>
            <person name="Kalinowski J."/>
            <person name="Kampfer P."/>
            <person name="Glaeser S."/>
        </authorList>
    </citation>
    <scope>NUCLEOTIDE SEQUENCE [LARGE SCALE GENOMIC DNA]</scope>
    <source>
        <strain evidence="9 10">DSM 40189</strain>
    </source>
</reference>
<dbReference type="GO" id="GO:0008233">
    <property type="term" value="F:peptidase activity"/>
    <property type="evidence" value="ECO:0007669"/>
    <property type="project" value="UniProtKB-KW"/>
</dbReference>